<evidence type="ECO:0000313" key="1">
    <source>
        <dbReference type="EMBL" id="PWG59774.1"/>
    </source>
</evidence>
<dbReference type="AlphaFoldDB" id="A0A2U2MSG6"/>
<accession>A0A2U2MSG6</accession>
<sequence>MGAEDTTAQGSAAEDIGSLPDWAQKLIHGLRDENAAARVRNKEAADALTEAQAAAKLAGDNASQLESQLKAERFARMAHKRPLVALLARPSRLELLHRQFDRGHRVLRQTSRAVLTSAVMVSSSPS</sequence>
<dbReference type="Proteomes" id="UP000245753">
    <property type="component" value="Unassembled WGS sequence"/>
</dbReference>
<keyword evidence="2" id="KW-1185">Reference proteome</keyword>
<organism evidence="1 2">
    <name type="scientific">Bifidobacterium catulorum</name>
    <dbReference type="NCBI Taxonomy" id="1630173"/>
    <lineage>
        <taxon>Bacteria</taxon>
        <taxon>Bacillati</taxon>
        <taxon>Actinomycetota</taxon>
        <taxon>Actinomycetes</taxon>
        <taxon>Bifidobacteriales</taxon>
        <taxon>Bifidobacteriaceae</taxon>
        <taxon>Bifidobacterium</taxon>
    </lineage>
</organism>
<name>A0A2U2MSG6_9BIFI</name>
<reference evidence="1 2" key="1">
    <citation type="journal article" date="2018" name="Int. J. Syst. Evol. Microbiol.">
        <title>Bifidobacterium catulorum sp. nov., a novel taxon from the faeces of the baby common marmoset (Callithrix jacchus).</title>
        <authorList>
            <person name="Modesto M."/>
            <person name="Michelini S."/>
            <person name="Oki K."/>
            <person name="Biavati B."/>
            <person name="Watanabe K."/>
            <person name="Mattarelli P."/>
        </authorList>
    </citation>
    <scope>NUCLEOTIDE SEQUENCE [LARGE SCALE GENOMIC DNA]</scope>
    <source>
        <strain evidence="1 2">MRM 8.19</strain>
    </source>
</reference>
<evidence type="ECO:0000313" key="2">
    <source>
        <dbReference type="Proteomes" id="UP000245753"/>
    </source>
</evidence>
<comment type="caution">
    <text evidence="1">The sequence shown here is derived from an EMBL/GenBank/DDBJ whole genome shotgun (WGS) entry which is preliminary data.</text>
</comment>
<gene>
    <name evidence="1" type="ORF">DF200_05960</name>
</gene>
<dbReference type="RefSeq" id="WP_109137369.1">
    <property type="nucleotide sequence ID" value="NZ_QFFN01000013.1"/>
</dbReference>
<protein>
    <submittedName>
        <fullName evidence="1">Uncharacterized protein</fullName>
    </submittedName>
</protein>
<dbReference type="EMBL" id="QFFN01000013">
    <property type="protein sequence ID" value="PWG59774.1"/>
    <property type="molecule type" value="Genomic_DNA"/>
</dbReference>
<proteinExistence type="predicted"/>